<name>D1BB97_SANKS</name>
<evidence type="ECO:0000313" key="1">
    <source>
        <dbReference type="EMBL" id="ACZ20663.1"/>
    </source>
</evidence>
<protein>
    <submittedName>
        <fullName evidence="1">Uncharacterized protein</fullName>
    </submittedName>
</protein>
<dbReference type="EMBL" id="CP001819">
    <property type="protein sequence ID" value="ACZ20663.1"/>
    <property type="molecule type" value="Genomic_DNA"/>
</dbReference>
<dbReference type="KEGG" id="ske:Sked_07070"/>
<keyword evidence="2" id="KW-1185">Reference proteome</keyword>
<dbReference type="AlphaFoldDB" id="D1BB97"/>
<accession>D1BB97</accession>
<dbReference type="STRING" id="446469.Sked_07070"/>
<sequence>MESIPVKTVDELEVVEITYELQDCGVNHVIC</sequence>
<dbReference type="Proteomes" id="UP000000322">
    <property type="component" value="Chromosome"/>
</dbReference>
<evidence type="ECO:0000313" key="2">
    <source>
        <dbReference type="Proteomes" id="UP000000322"/>
    </source>
</evidence>
<reference evidence="1 2" key="1">
    <citation type="journal article" date="2009" name="Stand. Genomic Sci.">
        <title>Complete genome sequence of Sanguibacter keddieii type strain (ST-74).</title>
        <authorList>
            <person name="Ivanova N."/>
            <person name="Sikorski J."/>
            <person name="Sims D."/>
            <person name="Brettin T."/>
            <person name="Detter J.C."/>
            <person name="Han C."/>
            <person name="Lapidus A."/>
            <person name="Copeland A."/>
            <person name="Glavina Del Rio T."/>
            <person name="Nolan M."/>
            <person name="Chen F."/>
            <person name="Lucas S."/>
            <person name="Tice H."/>
            <person name="Cheng J.F."/>
            <person name="Bruce D."/>
            <person name="Goodwin L."/>
            <person name="Pitluck S."/>
            <person name="Pati A."/>
            <person name="Mavromatis K."/>
            <person name="Chen A."/>
            <person name="Palaniappan K."/>
            <person name="D'haeseleer P."/>
            <person name="Chain P."/>
            <person name="Bristow J."/>
            <person name="Eisen J.A."/>
            <person name="Markowitz V."/>
            <person name="Hugenholtz P."/>
            <person name="Goker M."/>
            <person name="Pukall R."/>
            <person name="Klenk H.P."/>
            <person name="Kyrpides N.C."/>
        </authorList>
    </citation>
    <scope>NUCLEOTIDE SEQUENCE [LARGE SCALE GENOMIC DNA]</scope>
    <source>
        <strain evidence="2">ATCC 51767 / DSM 10542 / NCFB 3025 / ST-74</strain>
    </source>
</reference>
<organism evidence="1 2">
    <name type="scientific">Sanguibacter keddieii (strain ATCC 51767 / DSM 10542 / NCFB 3025 / ST-74)</name>
    <dbReference type="NCBI Taxonomy" id="446469"/>
    <lineage>
        <taxon>Bacteria</taxon>
        <taxon>Bacillati</taxon>
        <taxon>Actinomycetota</taxon>
        <taxon>Actinomycetes</taxon>
        <taxon>Micrococcales</taxon>
        <taxon>Sanguibacteraceae</taxon>
        <taxon>Sanguibacter</taxon>
    </lineage>
</organism>
<proteinExistence type="predicted"/>
<gene>
    <name evidence="1" type="ordered locus">Sked_07070</name>
</gene>
<dbReference type="HOGENOM" id="CLU_3398361_0_0_11"/>